<dbReference type="GeneID" id="114852033"/>
<dbReference type="Proteomes" id="UP000515150">
    <property type="component" value="Chromosome 3"/>
</dbReference>
<feature type="region of interest" description="Disordered" evidence="1">
    <location>
        <begin position="1"/>
        <end position="85"/>
    </location>
</feature>
<evidence type="ECO:0000313" key="2">
    <source>
        <dbReference type="Proteomes" id="UP000515150"/>
    </source>
</evidence>
<accession>A0A6P7M112</accession>
<evidence type="ECO:0000313" key="3">
    <source>
        <dbReference type="RefSeq" id="XP_028999889.1"/>
    </source>
</evidence>
<gene>
    <name evidence="3" type="primary">LOC114852033</name>
</gene>
<reference evidence="3" key="1">
    <citation type="submission" date="2025-08" db="UniProtKB">
        <authorList>
            <consortium name="RefSeq"/>
        </authorList>
    </citation>
    <scope>IDENTIFICATION</scope>
</reference>
<feature type="compositionally biased region" description="Polar residues" evidence="1">
    <location>
        <begin position="14"/>
        <end position="51"/>
    </location>
</feature>
<dbReference type="AlphaFoldDB" id="A0A6P7M112"/>
<feature type="compositionally biased region" description="Low complexity" evidence="1">
    <location>
        <begin position="52"/>
        <end position="62"/>
    </location>
</feature>
<evidence type="ECO:0000256" key="1">
    <source>
        <dbReference type="SAM" id="MobiDB-lite"/>
    </source>
</evidence>
<dbReference type="InParanoid" id="A0A6P7M112"/>
<feature type="region of interest" description="Disordered" evidence="1">
    <location>
        <begin position="167"/>
        <end position="196"/>
    </location>
</feature>
<keyword evidence="2" id="KW-1185">Reference proteome</keyword>
<dbReference type="OrthoDB" id="9943020at2759"/>
<dbReference type="KEGG" id="bspl:114852033"/>
<sequence>MSAVHHSLMRSAQPAPSTRAGSSNGVRKSVPLQQQTGCCNSLQAGASQWSMQTSPSTEEGSPPSQPLSSKHPVPEHGPARPHQHSSKLVPIKNLTFLPPIKPPQHHPRLCEHLCGSMKASDQGAVCENDGFLASGTRWGPECPVYPTALSSKCPTCQHSLSLFSTMSLSDPKRPQGPVSSKRDTAHCSSFSMGRSPAPALRSTAAVGAHGPGCLFS</sequence>
<name>A0A6P7M112_BETSP</name>
<proteinExistence type="predicted"/>
<organism evidence="2 3">
    <name type="scientific">Betta splendens</name>
    <name type="common">Siamese fighting fish</name>
    <dbReference type="NCBI Taxonomy" id="158456"/>
    <lineage>
        <taxon>Eukaryota</taxon>
        <taxon>Metazoa</taxon>
        <taxon>Chordata</taxon>
        <taxon>Craniata</taxon>
        <taxon>Vertebrata</taxon>
        <taxon>Euteleostomi</taxon>
        <taxon>Actinopterygii</taxon>
        <taxon>Neopterygii</taxon>
        <taxon>Teleostei</taxon>
        <taxon>Neoteleostei</taxon>
        <taxon>Acanthomorphata</taxon>
        <taxon>Anabantaria</taxon>
        <taxon>Anabantiformes</taxon>
        <taxon>Anabantoidei</taxon>
        <taxon>Osphronemidae</taxon>
        <taxon>Betta</taxon>
    </lineage>
</organism>
<protein>
    <submittedName>
        <fullName evidence="3">Uncharacterized protein LOC114852033</fullName>
    </submittedName>
</protein>
<dbReference type="RefSeq" id="XP_028999889.1">
    <property type="nucleotide sequence ID" value="XM_029144056.3"/>
</dbReference>